<name>A0A9D2D5B9_9FIRM</name>
<accession>A0A9D2D5B9</accession>
<dbReference type="Proteomes" id="UP000824024">
    <property type="component" value="Unassembled WGS sequence"/>
</dbReference>
<evidence type="ECO:0000313" key="1">
    <source>
        <dbReference type="EMBL" id="HIZ08823.1"/>
    </source>
</evidence>
<dbReference type="EMBL" id="DXCH01000341">
    <property type="protein sequence ID" value="HIZ08823.1"/>
    <property type="molecule type" value="Genomic_DNA"/>
</dbReference>
<gene>
    <name evidence="1" type="ORF">IAA08_12905</name>
</gene>
<organism evidence="1 2">
    <name type="scientific">Candidatus Eubacterium avistercoris</name>
    <dbReference type="NCBI Taxonomy" id="2838567"/>
    <lineage>
        <taxon>Bacteria</taxon>
        <taxon>Bacillati</taxon>
        <taxon>Bacillota</taxon>
        <taxon>Clostridia</taxon>
        <taxon>Eubacteriales</taxon>
        <taxon>Eubacteriaceae</taxon>
        <taxon>Eubacterium</taxon>
    </lineage>
</organism>
<dbReference type="AlphaFoldDB" id="A0A9D2D5B9"/>
<reference evidence="1" key="1">
    <citation type="journal article" date="2021" name="PeerJ">
        <title>Extensive microbial diversity within the chicken gut microbiome revealed by metagenomics and culture.</title>
        <authorList>
            <person name="Gilroy R."/>
            <person name="Ravi A."/>
            <person name="Getino M."/>
            <person name="Pursley I."/>
            <person name="Horton D.L."/>
            <person name="Alikhan N.F."/>
            <person name="Baker D."/>
            <person name="Gharbi K."/>
            <person name="Hall N."/>
            <person name="Watson M."/>
            <person name="Adriaenssens E.M."/>
            <person name="Foster-Nyarko E."/>
            <person name="Jarju S."/>
            <person name="Secka A."/>
            <person name="Antonio M."/>
            <person name="Oren A."/>
            <person name="Chaudhuri R.R."/>
            <person name="La Ragione R."/>
            <person name="Hildebrand F."/>
            <person name="Pallen M.J."/>
        </authorList>
    </citation>
    <scope>NUCLEOTIDE SEQUENCE</scope>
    <source>
        <strain evidence="1">CHK192-9172</strain>
    </source>
</reference>
<protein>
    <submittedName>
        <fullName evidence="1">Uncharacterized protein</fullName>
    </submittedName>
</protein>
<reference evidence="1" key="2">
    <citation type="submission" date="2021-04" db="EMBL/GenBank/DDBJ databases">
        <authorList>
            <person name="Gilroy R."/>
        </authorList>
    </citation>
    <scope>NUCLEOTIDE SEQUENCE</scope>
    <source>
        <strain evidence="1">CHK192-9172</strain>
    </source>
</reference>
<evidence type="ECO:0000313" key="2">
    <source>
        <dbReference type="Proteomes" id="UP000824024"/>
    </source>
</evidence>
<sequence length="336" mass="38797">MGRLSFVLFDSDAGYIHRLAAGLKNYLPAGTSIYVFSDEARMLACEDDFQDAVFCCGSGTEISLKESFPHSSLYYLQGEEENGRDQEWDKVIFKYQSVRKIAAQIAGFSDMRRIRSVTAEREQVWYGVFSPCHHENAQAFAITLAQILGNRTPALLILFAEFTGIGELFDIPQIAAMEQLVLRLRKNMAREEWDRGYVFKLGEASVLCLPENPSVLYELTDSDIKNLEYFIREETGARAVVWFLGSLFRFGMDIMKNCQKVFCLEKRDVISRCRLREFYEFVRKGYGDTEKNMPESLELPELSFTEKGDHLLWQWKNSVMGEEIYKRIGEDDDQRI</sequence>
<proteinExistence type="predicted"/>
<comment type="caution">
    <text evidence="1">The sequence shown here is derived from an EMBL/GenBank/DDBJ whole genome shotgun (WGS) entry which is preliminary data.</text>
</comment>
<dbReference type="Gene3D" id="3.40.50.10850">
    <property type="entry name" value="Ntrc-like two-domain protein"/>
    <property type="match status" value="1"/>
</dbReference>